<reference evidence="6" key="1">
    <citation type="submission" date="2018-05" db="EMBL/GenBank/DDBJ databases">
        <authorList>
            <person name="Lanie J.A."/>
            <person name="Ng W.-L."/>
            <person name="Kazmierczak K.M."/>
            <person name="Andrzejewski T.M."/>
            <person name="Davidsen T.M."/>
            <person name="Wayne K.J."/>
            <person name="Tettelin H."/>
            <person name="Glass J.I."/>
            <person name="Rusch D."/>
            <person name="Podicherti R."/>
            <person name="Tsui H.-C.T."/>
            <person name="Winkler M.E."/>
        </authorList>
    </citation>
    <scope>NUCLEOTIDE SEQUENCE</scope>
</reference>
<dbReference type="AlphaFoldDB" id="A0A382CTU3"/>
<dbReference type="Gene3D" id="3.50.50.60">
    <property type="entry name" value="FAD/NAD(P)-binding domain"/>
    <property type="match status" value="1"/>
</dbReference>
<evidence type="ECO:0000313" key="6">
    <source>
        <dbReference type="EMBL" id="SVB29580.1"/>
    </source>
</evidence>
<protein>
    <recommendedName>
        <fullName evidence="5">Glucose-methanol-choline oxidoreductase N-terminal domain-containing protein</fullName>
    </recommendedName>
</protein>
<dbReference type="SUPFAM" id="SSF51905">
    <property type="entry name" value="FAD/NAD(P)-binding domain"/>
    <property type="match status" value="1"/>
</dbReference>
<dbReference type="EMBL" id="UINC01036112">
    <property type="protein sequence ID" value="SVB29580.1"/>
    <property type="molecule type" value="Genomic_DNA"/>
</dbReference>
<dbReference type="PROSITE" id="PS00624">
    <property type="entry name" value="GMC_OXRED_2"/>
    <property type="match status" value="1"/>
</dbReference>
<dbReference type="Gene3D" id="3.30.560.10">
    <property type="entry name" value="Glucose Oxidase, domain 3"/>
    <property type="match status" value="1"/>
</dbReference>
<comment type="similarity">
    <text evidence="2">Belongs to the GMC oxidoreductase family.</text>
</comment>
<evidence type="ECO:0000259" key="5">
    <source>
        <dbReference type="PROSITE" id="PS00624"/>
    </source>
</evidence>
<evidence type="ECO:0000256" key="4">
    <source>
        <dbReference type="ARBA" id="ARBA00022827"/>
    </source>
</evidence>
<sequence>MDKKFDFIIIGGGSSGIVAASEIISKLNATVLIIEEGPPDWHPLIKIPAGVVSFLKKEKFVKHYKTIPQKQLNGRSHYITQASILGGGSSINGMVYMRGRPSDYDEWGKSTKENNWSYQSMLPYFKLVEDNNRLSNENHGKGGNLKVSDSSHTCDLTKIYVETMKGMGHSFNHDFNSGNQRGVGYMQFTIDQGVRCNVTKAFLFKNKFKKFLTISTKSKATKIIFKNDKAIGVEFYKNNIKNTVYSNNEIILSAGSFNSPKLLMLSGIGDEEELTKHSIDKIFISKGVGKNLQDHHEVSVIAKTKPGYGYFGQD</sequence>
<dbReference type="InterPro" id="IPR036188">
    <property type="entry name" value="FAD/NAD-bd_sf"/>
</dbReference>
<proteinExistence type="inferred from homology"/>
<keyword evidence="4" id="KW-0274">FAD</keyword>
<keyword evidence="3" id="KW-0285">Flavoprotein</keyword>
<dbReference type="Pfam" id="PF00732">
    <property type="entry name" value="GMC_oxred_N"/>
    <property type="match status" value="1"/>
</dbReference>
<dbReference type="InterPro" id="IPR000172">
    <property type="entry name" value="GMC_OxRdtase_N"/>
</dbReference>
<dbReference type="PANTHER" id="PTHR11552:SF147">
    <property type="entry name" value="CHOLINE DEHYDROGENASE, MITOCHONDRIAL"/>
    <property type="match status" value="1"/>
</dbReference>
<dbReference type="GO" id="GO:0016614">
    <property type="term" value="F:oxidoreductase activity, acting on CH-OH group of donors"/>
    <property type="evidence" value="ECO:0007669"/>
    <property type="project" value="InterPro"/>
</dbReference>
<name>A0A382CTU3_9ZZZZ</name>
<comment type="cofactor">
    <cofactor evidence="1">
        <name>FAD</name>
        <dbReference type="ChEBI" id="CHEBI:57692"/>
    </cofactor>
</comment>
<dbReference type="InterPro" id="IPR012132">
    <property type="entry name" value="GMC_OxRdtase"/>
</dbReference>
<accession>A0A382CTU3</accession>
<evidence type="ECO:0000256" key="3">
    <source>
        <dbReference type="ARBA" id="ARBA00022630"/>
    </source>
</evidence>
<feature type="non-terminal residue" evidence="6">
    <location>
        <position position="314"/>
    </location>
</feature>
<dbReference type="GO" id="GO:0050660">
    <property type="term" value="F:flavin adenine dinucleotide binding"/>
    <property type="evidence" value="ECO:0007669"/>
    <property type="project" value="InterPro"/>
</dbReference>
<organism evidence="6">
    <name type="scientific">marine metagenome</name>
    <dbReference type="NCBI Taxonomy" id="408172"/>
    <lineage>
        <taxon>unclassified sequences</taxon>
        <taxon>metagenomes</taxon>
        <taxon>ecological metagenomes</taxon>
    </lineage>
</organism>
<evidence type="ECO:0000256" key="2">
    <source>
        <dbReference type="ARBA" id="ARBA00010790"/>
    </source>
</evidence>
<feature type="domain" description="Glucose-methanol-choline oxidoreductase N-terminal" evidence="5">
    <location>
        <begin position="255"/>
        <end position="269"/>
    </location>
</feature>
<evidence type="ECO:0000256" key="1">
    <source>
        <dbReference type="ARBA" id="ARBA00001974"/>
    </source>
</evidence>
<gene>
    <name evidence="6" type="ORF">METZ01_LOCUS182434</name>
</gene>
<dbReference type="PANTHER" id="PTHR11552">
    <property type="entry name" value="GLUCOSE-METHANOL-CHOLINE GMC OXIDOREDUCTASE"/>
    <property type="match status" value="1"/>
</dbReference>